<gene>
    <name evidence="8" type="ORF">NEOLEDRAFT_1177618</name>
</gene>
<evidence type="ECO:0000256" key="6">
    <source>
        <dbReference type="ARBA" id="ARBA00023211"/>
    </source>
</evidence>
<keyword evidence="4" id="KW-0378">Hydrolase</keyword>
<dbReference type="InterPro" id="IPR015797">
    <property type="entry name" value="NUDIX_hydrolase-like_dom_sf"/>
</dbReference>
<dbReference type="GO" id="GO:0046872">
    <property type="term" value="F:metal ion binding"/>
    <property type="evidence" value="ECO:0007669"/>
    <property type="project" value="UniProtKB-KW"/>
</dbReference>
<sequence length="310" mass="34183">MATVTRAQSTASAVPAIPRPSASAIIVNEQNEILFVQRNPKAQSFGGTFVFPGGNFDVKQDDSLALTAIRETFEETGLLLASSRSKTLPALNDATLDEARKTIHAGNLRFGSFLAQHDLIPDINSLFPFTSWVTPVQVPRRFHAQFFITFLPHASSSGFSSGDKHDRLPTPDGGQEVIAATFMHPARALFAYRNGRIALMPPQFYLLTTLVEILTGDFNNRQQREKVYELSRGRFGSMMISPRGLPEPDSEGRTVLTFEGDETRGGSKGRLHRSLVRFGKGGVPTENVLQRNFDIFSEIEPEAFSPNAKL</sequence>
<accession>A0A165TGM6</accession>
<feature type="domain" description="Nudix hydrolase" evidence="7">
    <location>
        <begin position="17"/>
        <end position="205"/>
    </location>
</feature>
<dbReference type="Gene3D" id="3.90.79.10">
    <property type="entry name" value="Nucleoside Triphosphate Pyrophosphohydrolase"/>
    <property type="match status" value="1"/>
</dbReference>
<dbReference type="PANTHER" id="PTHR12318">
    <property type="entry name" value="TESTOSTERONE-REGULATED PROTEIN RP2"/>
    <property type="match status" value="1"/>
</dbReference>
<dbReference type="SUPFAM" id="SSF55811">
    <property type="entry name" value="Nudix"/>
    <property type="match status" value="1"/>
</dbReference>
<proteinExistence type="predicted"/>
<evidence type="ECO:0000256" key="3">
    <source>
        <dbReference type="ARBA" id="ARBA00022723"/>
    </source>
</evidence>
<dbReference type="InParanoid" id="A0A165TGM6"/>
<keyword evidence="9" id="KW-1185">Reference proteome</keyword>
<dbReference type="AlphaFoldDB" id="A0A165TGM6"/>
<dbReference type="InterPro" id="IPR039121">
    <property type="entry name" value="NUDT19"/>
</dbReference>
<reference evidence="8 9" key="1">
    <citation type="journal article" date="2016" name="Mol. Biol. Evol.">
        <title>Comparative Genomics of Early-Diverging Mushroom-Forming Fungi Provides Insights into the Origins of Lignocellulose Decay Capabilities.</title>
        <authorList>
            <person name="Nagy L.G."/>
            <person name="Riley R."/>
            <person name="Tritt A."/>
            <person name="Adam C."/>
            <person name="Daum C."/>
            <person name="Floudas D."/>
            <person name="Sun H."/>
            <person name="Yadav J.S."/>
            <person name="Pangilinan J."/>
            <person name="Larsson K.H."/>
            <person name="Matsuura K."/>
            <person name="Barry K."/>
            <person name="Labutti K."/>
            <person name="Kuo R."/>
            <person name="Ohm R.A."/>
            <person name="Bhattacharya S.S."/>
            <person name="Shirouzu T."/>
            <person name="Yoshinaga Y."/>
            <person name="Martin F.M."/>
            <person name="Grigoriev I.V."/>
            <person name="Hibbett D.S."/>
        </authorList>
    </citation>
    <scope>NUCLEOTIDE SEQUENCE [LARGE SCALE GENOMIC DNA]</scope>
    <source>
        <strain evidence="8 9">HHB14362 ss-1</strain>
    </source>
</reference>
<evidence type="ECO:0000313" key="8">
    <source>
        <dbReference type="EMBL" id="KZT26638.1"/>
    </source>
</evidence>
<name>A0A165TGM6_9AGAM</name>
<dbReference type="GO" id="GO:0016818">
    <property type="term" value="F:hydrolase activity, acting on acid anhydrides, in phosphorus-containing anhydrides"/>
    <property type="evidence" value="ECO:0007669"/>
    <property type="project" value="InterPro"/>
</dbReference>
<comment type="cofactor">
    <cofactor evidence="1">
        <name>Mn(2+)</name>
        <dbReference type="ChEBI" id="CHEBI:29035"/>
    </cofactor>
</comment>
<dbReference type="Proteomes" id="UP000076761">
    <property type="component" value="Unassembled WGS sequence"/>
</dbReference>
<dbReference type="InterPro" id="IPR000086">
    <property type="entry name" value="NUDIX_hydrolase_dom"/>
</dbReference>
<evidence type="ECO:0000256" key="2">
    <source>
        <dbReference type="ARBA" id="ARBA00001946"/>
    </source>
</evidence>
<evidence type="ECO:0000256" key="1">
    <source>
        <dbReference type="ARBA" id="ARBA00001936"/>
    </source>
</evidence>
<dbReference type="STRING" id="1314782.A0A165TGM6"/>
<dbReference type="OrthoDB" id="1695362at2759"/>
<dbReference type="GO" id="GO:0005739">
    <property type="term" value="C:mitochondrion"/>
    <property type="evidence" value="ECO:0007669"/>
    <property type="project" value="TreeGrafter"/>
</dbReference>
<dbReference type="PROSITE" id="PS51462">
    <property type="entry name" value="NUDIX"/>
    <property type="match status" value="1"/>
</dbReference>
<keyword evidence="6" id="KW-0464">Manganese</keyword>
<evidence type="ECO:0000256" key="5">
    <source>
        <dbReference type="ARBA" id="ARBA00022842"/>
    </source>
</evidence>
<comment type="cofactor">
    <cofactor evidence="2">
        <name>Mg(2+)</name>
        <dbReference type="ChEBI" id="CHEBI:18420"/>
    </cofactor>
</comment>
<evidence type="ECO:0000256" key="4">
    <source>
        <dbReference type="ARBA" id="ARBA00022801"/>
    </source>
</evidence>
<organism evidence="8 9">
    <name type="scientific">Neolentinus lepideus HHB14362 ss-1</name>
    <dbReference type="NCBI Taxonomy" id="1314782"/>
    <lineage>
        <taxon>Eukaryota</taxon>
        <taxon>Fungi</taxon>
        <taxon>Dikarya</taxon>
        <taxon>Basidiomycota</taxon>
        <taxon>Agaricomycotina</taxon>
        <taxon>Agaricomycetes</taxon>
        <taxon>Gloeophyllales</taxon>
        <taxon>Gloeophyllaceae</taxon>
        <taxon>Neolentinus</taxon>
    </lineage>
</organism>
<dbReference type="PANTHER" id="PTHR12318:SF0">
    <property type="entry name" value="ACYL-COENZYME A DIPHOSPHATASE NUDT19"/>
    <property type="match status" value="1"/>
</dbReference>
<evidence type="ECO:0000259" key="7">
    <source>
        <dbReference type="PROSITE" id="PS51462"/>
    </source>
</evidence>
<keyword evidence="3" id="KW-0479">Metal-binding</keyword>
<dbReference type="EMBL" id="KV425566">
    <property type="protein sequence ID" value="KZT26638.1"/>
    <property type="molecule type" value="Genomic_DNA"/>
</dbReference>
<dbReference type="CDD" id="cd18870">
    <property type="entry name" value="NUDIX_AcylCoAdiphos_Nudt19"/>
    <property type="match status" value="1"/>
</dbReference>
<evidence type="ECO:0000313" key="9">
    <source>
        <dbReference type="Proteomes" id="UP000076761"/>
    </source>
</evidence>
<keyword evidence="5" id="KW-0460">Magnesium</keyword>
<protein>
    <recommendedName>
        <fullName evidence="7">Nudix hydrolase domain-containing protein</fullName>
    </recommendedName>
</protein>
<dbReference type="Pfam" id="PF00293">
    <property type="entry name" value="NUDIX"/>
    <property type="match status" value="1"/>
</dbReference>